<organism evidence="7 8">
    <name type="scientific">Elaeophora elaphi</name>
    <dbReference type="NCBI Taxonomy" id="1147741"/>
    <lineage>
        <taxon>Eukaryota</taxon>
        <taxon>Metazoa</taxon>
        <taxon>Ecdysozoa</taxon>
        <taxon>Nematoda</taxon>
        <taxon>Chromadorea</taxon>
        <taxon>Rhabditida</taxon>
        <taxon>Spirurina</taxon>
        <taxon>Spiruromorpha</taxon>
        <taxon>Filarioidea</taxon>
        <taxon>Onchocercidae</taxon>
        <taxon>Elaeophora</taxon>
    </lineage>
</organism>
<feature type="domain" description="SAC" evidence="6">
    <location>
        <begin position="137"/>
        <end position="456"/>
    </location>
</feature>
<dbReference type="Gene3D" id="3.30.70.330">
    <property type="match status" value="1"/>
</dbReference>
<dbReference type="SUPFAM" id="SSF56219">
    <property type="entry name" value="DNase I-like"/>
    <property type="match status" value="1"/>
</dbReference>
<dbReference type="Pfam" id="PF22669">
    <property type="entry name" value="Exo_endo_phos2"/>
    <property type="match status" value="1"/>
</dbReference>
<dbReference type="EC" id="3.1.3.36" evidence="4"/>
<dbReference type="GO" id="GO:0004439">
    <property type="term" value="F:phosphatidylinositol-4,5-bisphosphate 5-phosphatase activity"/>
    <property type="evidence" value="ECO:0007669"/>
    <property type="project" value="UniProtKB-EC"/>
</dbReference>
<name>A0A158Q917_9BILA</name>
<dbReference type="Pfam" id="PF02383">
    <property type="entry name" value="Syja_N"/>
    <property type="match status" value="1"/>
</dbReference>
<dbReference type="Gene3D" id="3.60.10.10">
    <property type="entry name" value="Endonuclease/exonuclease/phosphatase"/>
    <property type="match status" value="1"/>
</dbReference>
<dbReference type="InterPro" id="IPR012677">
    <property type="entry name" value="Nucleotide-bd_a/b_plait_sf"/>
</dbReference>
<dbReference type="Proteomes" id="UP000050640">
    <property type="component" value="Unplaced"/>
</dbReference>
<protein>
    <recommendedName>
        <fullName evidence="4">phosphoinositide 5-phosphatase</fullName>
        <ecNumber evidence="4">3.1.3.36</ecNumber>
    </recommendedName>
</protein>
<keyword evidence="5" id="KW-0378">Hydrolase</keyword>
<sequence length="1088" mass="122491">MSHRFAIRIAYRDISSKPYSVTVESQRMRKILLFQSSAITTISNAESLSELRKSYTKLMDARGLVGVLRTQDDAYLLAVTEDESVGELRNCKIYRIWGVNAISLKGPATANPTDPRINDASCEISFNCYLNVETTLVLRLFSSGSFYYASQDDTNRYIDLTIRSHKCSDSSNGDSRFFWNKHLHYPLKRYKIDANEWLLRIICGAVVICQVYVGQQRATIALISRLSCERVGTRFNVRGVDDDGHVANFVETEQIIILGTDEISYVQIRGSVPLFWEQPGINVGSHKVKLRAFEASSPAFNRHFRALKEEYGEVTVVNLLGSKEGETLLSKAYEAHYKNSHCVADYITFDYHEEKRNCMKLMEILKPKILKCMFYRQQNGNVLCNQNGVIRVNCLDCLDRTNAVQTLIGFQERYFQVLGIQLETLEVDKKYFSRFEEHLKDIWQRNGDACSVIYAGTGALEGKSKMKDAKRTLVRAIQNNFLDASKQEAFEFLLQATLICDSSHSELTYMMPRDILLECPSILKDLAERQMEMGENVPLTVWVGTWNVNGGKNFSDVTFRNQTNLADWLFPQHFSGLNEGSSTTPDIYVVGLEEIIDLNASNIVSARQSFFSTTNQRAWALGLREALSKRNKYILLGCEQLVGVCIFVFIKPSLATAVRDMSINSVKTGMGGATGNKGSVAMSLTIYSTTFCFVCSHLAAGQNEVRDRNEDYMNALRKIKFSQGRGILSHVVVFWLGDFNYRIILSRSEAEAAIKSGNMMELSRYDQLSQQKALGEIFKDFEEGPLTFAPTYKYDTFTDDYDTSEKCRVPAWTDRILWREASGAKIVQLLNYDRIELKTSDHRPVCALFRVDAYQINPSRFGLVFKDVISSIGPPDGTVLVSVCDLDSFPLELHLPVIGKLHLLGISPSISKVESGVLWLIFNSCDIALAALSLDGVRIGNSVLSVQLLTPNWAELEYAEMNNMLRNASEEMSMEYIELRNADNFEINDEDDLSMKGGSGDRIFRLRCNSPLDRNEMDLCQLNVPNVASRSASSPLLSEMICPSVNDPVTNINIHPTQPIVSLREPVGDSINVCIPPPVPPRKESTGK</sequence>
<dbReference type="STRING" id="1147741.A0A158Q917"/>
<reference evidence="8" key="1">
    <citation type="submission" date="2016-04" db="UniProtKB">
        <authorList>
            <consortium name="WormBaseParasite"/>
        </authorList>
    </citation>
    <scope>IDENTIFICATION</scope>
</reference>
<evidence type="ECO:0000256" key="1">
    <source>
        <dbReference type="ARBA" id="ARBA00001786"/>
    </source>
</evidence>
<evidence type="ECO:0000313" key="7">
    <source>
        <dbReference type="Proteomes" id="UP000050640"/>
    </source>
</evidence>
<dbReference type="AlphaFoldDB" id="A0A158Q917"/>
<dbReference type="PROSITE" id="PS50275">
    <property type="entry name" value="SAC"/>
    <property type="match status" value="1"/>
</dbReference>
<dbReference type="InterPro" id="IPR000300">
    <property type="entry name" value="IPPc"/>
</dbReference>
<dbReference type="InterPro" id="IPR015047">
    <property type="entry name" value="SYNJ1/2_RRM"/>
</dbReference>
<proteinExistence type="inferred from homology"/>
<evidence type="ECO:0000256" key="2">
    <source>
        <dbReference type="ARBA" id="ARBA00008943"/>
    </source>
</evidence>
<dbReference type="Pfam" id="PF08952">
    <property type="entry name" value="DUF1866"/>
    <property type="match status" value="1"/>
</dbReference>
<evidence type="ECO:0000256" key="5">
    <source>
        <dbReference type="ARBA" id="ARBA00022801"/>
    </source>
</evidence>
<dbReference type="PANTHER" id="PTHR11200">
    <property type="entry name" value="INOSITOL 5-PHOSPHATASE"/>
    <property type="match status" value="1"/>
</dbReference>
<dbReference type="PANTHER" id="PTHR11200:SF257">
    <property type="entry name" value="PHOSPHOINOSITIDE 5-PHOSPHATASE"/>
    <property type="match status" value="1"/>
</dbReference>
<dbReference type="InterPro" id="IPR046985">
    <property type="entry name" value="IP5"/>
</dbReference>
<comment type="catalytic activity">
    <reaction evidence="1">
        <text>a 1,2-diacyl-sn-glycero-3-phospho-(1D-myo-inositol-4,5-bisphosphate) + H2O = a 1,2-diacyl-sn-glycero-3-phospho-(1D-myo-inositol 4-phosphate) + phosphate</text>
        <dbReference type="Rhea" id="RHEA:22764"/>
        <dbReference type="ChEBI" id="CHEBI:15377"/>
        <dbReference type="ChEBI" id="CHEBI:43474"/>
        <dbReference type="ChEBI" id="CHEBI:58178"/>
        <dbReference type="ChEBI" id="CHEBI:58456"/>
        <dbReference type="EC" id="3.1.3.36"/>
    </reaction>
</comment>
<evidence type="ECO:0000256" key="4">
    <source>
        <dbReference type="ARBA" id="ARBA00013044"/>
    </source>
</evidence>
<evidence type="ECO:0000256" key="3">
    <source>
        <dbReference type="ARBA" id="ARBA00009678"/>
    </source>
</evidence>
<comment type="similarity">
    <text evidence="2">Belongs to the synaptojanin family.</text>
</comment>
<evidence type="ECO:0000259" key="6">
    <source>
        <dbReference type="PROSITE" id="PS50275"/>
    </source>
</evidence>
<accession>A0A158Q917</accession>
<dbReference type="SMART" id="SM01165">
    <property type="entry name" value="DUF1866"/>
    <property type="match status" value="1"/>
</dbReference>
<dbReference type="GO" id="GO:0046856">
    <property type="term" value="P:phosphatidylinositol dephosphorylation"/>
    <property type="evidence" value="ECO:0007669"/>
    <property type="project" value="InterPro"/>
</dbReference>
<keyword evidence="7" id="KW-1185">Reference proteome</keyword>
<dbReference type="GO" id="GO:0048488">
    <property type="term" value="P:synaptic vesicle endocytosis"/>
    <property type="evidence" value="ECO:0007669"/>
    <property type="project" value="TreeGrafter"/>
</dbReference>
<dbReference type="InterPro" id="IPR036691">
    <property type="entry name" value="Endo/exonu/phosph_ase_sf"/>
</dbReference>
<evidence type="ECO:0000313" key="8">
    <source>
        <dbReference type="WBParaSite" id="EEL_0000941301-mRNA-1"/>
    </source>
</evidence>
<dbReference type="WBParaSite" id="EEL_0000941301-mRNA-1">
    <property type="protein sequence ID" value="EEL_0000941301-mRNA-1"/>
    <property type="gene ID" value="EEL_0000941301"/>
</dbReference>
<comment type="similarity">
    <text evidence="3">In the central section; belongs to the inositol 1,4,5-trisphosphate 5-phosphatase family.</text>
</comment>
<dbReference type="SMART" id="SM00128">
    <property type="entry name" value="IPPc"/>
    <property type="match status" value="1"/>
</dbReference>
<dbReference type="GO" id="GO:0098793">
    <property type="term" value="C:presynapse"/>
    <property type="evidence" value="ECO:0007669"/>
    <property type="project" value="GOC"/>
</dbReference>
<dbReference type="InterPro" id="IPR002013">
    <property type="entry name" value="SAC_dom"/>
</dbReference>